<evidence type="ECO:0000313" key="3">
    <source>
        <dbReference type="EMBL" id="EQD39186.1"/>
    </source>
</evidence>
<reference evidence="3" key="1">
    <citation type="submission" date="2013-08" db="EMBL/GenBank/DDBJ databases">
        <authorList>
            <person name="Mendez C."/>
            <person name="Richter M."/>
            <person name="Ferrer M."/>
            <person name="Sanchez J."/>
        </authorList>
    </citation>
    <scope>NUCLEOTIDE SEQUENCE</scope>
</reference>
<accession>T0YUA7</accession>
<sequence length="186" mass="19909">MRAARRYVNDVATVGPDDPYARRFYYFGQRAALMAPQGVVYNERYLSIGDDTLIGPNVCLTAGINGDQEMISSPVISIGRRCVIGRGSHLVGHWSIVLGDEIQTGPYVYITDQNHSYEDPDAAIGWQRPTEAAVRIGSGSWLGANAVILPGTTLGPHTVVAAGAVVRGTFPGHVVLGGVPARVLRH</sequence>
<protein>
    <submittedName>
        <fullName evidence="3">Sugar acetyltransferase</fullName>
    </submittedName>
</protein>
<dbReference type="GO" id="GO:0008374">
    <property type="term" value="F:O-acyltransferase activity"/>
    <property type="evidence" value="ECO:0007669"/>
    <property type="project" value="TreeGrafter"/>
</dbReference>
<evidence type="ECO:0000256" key="2">
    <source>
        <dbReference type="ARBA" id="ARBA00022679"/>
    </source>
</evidence>
<dbReference type="CDD" id="cd04647">
    <property type="entry name" value="LbH_MAT_like"/>
    <property type="match status" value="1"/>
</dbReference>
<dbReference type="GO" id="GO:0005829">
    <property type="term" value="C:cytosol"/>
    <property type="evidence" value="ECO:0007669"/>
    <property type="project" value="TreeGrafter"/>
</dbReference>
<dbReference type="InterPro" id="IPR001451">
    <property type="entry name" value="Hexapep"/>
</dbReference>
<gene>
    <name evidence="3" type="ORF">B1B_15494</name>
</gene>
<evidence type="ECO:0000256" key="1">
    <source>
        <dbReference type="ARBA" id="ARBA00007274"/>
    </source>
</evidence>
<dbReference type="SUPFAM" id="SSF51161">
    <property type="entry name" value="Trimeric LpxA-like enzymes"/>
    <property type="match status" value="1"/>
</dbReference>
<dbReference type="PANTHER" id="PTHR23416">
    <property type="entry name" value="SIALIC ACID SYNTHASE-RELATED"/>
    <property type="match status" value="1"/>
</dbReference>
<dbReference type="Pfam" id="PF14602">
    <property type="entry name" value="Hexapep_2"/>
    <property type="match status" value="2"/>
</dbReference>
<proteinExistence type="inferred from homology"/>
<dbReference type="InterPro" id="IPR051159">
    <property type="entry name" value="Hexapeptide_acetyltransf"/>
</dbReference>
<name>T0YUA7_9ZZZZ</name>
<comment type="similarity">
    <text evidence="1">Belongs to the transferase hexapeptide repeat family.</text>
</comment>
<dbReference type="InterPro" id="IPR011004">
    <property type="entry name" value="Trimer_LpxA-like_sf"/>
</dbReference>
<reference evidence="3" key="2">
    <citation type="journal article" date="2014" name="ISME J.">
        <title>Microbial stratification in low pH oxic and suboxic macroscopic growths along an acid mine drainage.</title>
        <authorList>
            <person name="Mendez-Garcia C."/>
            <person name="Mesa V."/>
            <person name="Sprenger R.R."/>
            <person name="Richter M."/>
            <person name="Diez M.S."/>
            <person name="Solano J."/>
            <person name="Bargiela R."/>
            <person name="Golyshina O.V."/>
            <person name="Manteca A."/>
            <person name="Ramos J.L."/>
            <person name="Gallego J.R."/>
            <person name="Llorente I."/>
            <person name="Martins Dos Santos V.A."/>
            <person name="Jensen O.N."/>
            <person name="Pelaez A.I."/>
            <person name="Sanchez J."/>
            <person name="Ferrer M."/>
        </authorList>
    </citation>
    <scope>NUCLEOTIDE SEQUENCE</scope>
</reference>
<dbReference type="PANTHER" id="PTHR23416:SF23">
    <property type="entry name" value="ACETYLTRANSFERASE C18B11.09C-RELATED"/>
    <property type="match status" value="1"/>
</dbReference>
<dbReference type="EMBL" id="AUZY01010308">
    <property type="protein sequence ID" value="EQD39186.1"/>
    <property type="molecule type" value="Genomic_DNA"/>
</dbReference>
<dbReference type="Gene3D" id="2.160.10.10">
    <property type="entry name" value="Hexapeptide repeat proteins"/>
    <property type="match status" value="1"/>
</dbReference>
<dbReference type="Pfam" id="PF00132">
    <property type="entry name" value="Hexapep"/>
    <property type="match status" value="1"/>
</dbReference>
<comment type="caution">
    <text evidence="3">The sequence shown here is derived from an EMBL/GenBank/DDBJ whole genome shotgun (WGS) entry which is preliminary data.</text>
</comment>
<organism evidence="3">
    <name type="scientific">mine drainage metagenome</name>
    <dbReference type="NCBI Taxonomy" id="410659"/>
    <lineage>
        <taxon>unclassified sequences</taxon>
        <taxon>metagenomes</taxon>
        <taxon>ecological metagenomes</taxon>
    </lineage>
</organism>
<feature type="non-terminal residue" evidence="3">
    <location>
        <position position="186"/>
    </location>
</feature>
<dbReference type="AlphaFoldDB" id="T0YUA7"/>
<keyword evidence="2 3" id="KW-0808">Transferase</keyword>